<dbReference type="PRINTS" id="PR00112">
    <property type="entry name" value="ACYLPHPHTASE"/>
</dbReference>
<gene>
    <name evidence="7" type="ORF">A9D14_09850</name>
</gene>
<dbReference type="Gene3D" id="3.30.70.100">
    <property type="match status" value="1"/>
</dbReference>
<dbReference type="PANTHER" id="PTHR47268:SF4">
    <property type="entry name" value="ACYLPHOSPHATASE"/>
    <property type="match status" value="1"/>
</dbReference>
<comment type="catalytic activity">
    <reaction evidence="3 4">
        <text>an acyl phosphate + H2O = a carboxylate + phosphate + H(+)</text>
        <dbReference type="Rhea" id="RHEA:14965"/>
        <dbReference type="ChEBI" id="CHEBI:15377"/>
        <dbReference type="ChEBI" id="CHEBI:15378"/>
        <dbReference type="ChEBI" id="CHEBI:29067"/>
        <dbReference type="ChEBI" id="CHEBI:43474"/>
        <dbReference type="ChEBI" id="CHEBI:59918"/>
        <dbReference type="EC" id="3.6.1.7"/>
    </reaction>
</comment>
<dbReference type="PANTHER" id="PTHR47268">
    <property type="entry name" value="ACYLPHOSPHATASE"/>
    <property type="match status" value="1"/>
</dbReference>
<accession>A0A1Z1FC66</accession>
<dbReference type="EC" id="3.6.1.7" evidence="2 4"/>
<organism evidence="7 8">
    <name type="scientific">Croceicoccus marinus</name>
    <dbReference type="NCBI Taxonomy" id="450378"/>
    <lineage>
        <taxon>Bacteria</taxon>
        <taxon>Pseudomonadati</taxon>
        <taxon>Pseudomonadota</taxon>
        <taxon>Alphaproteobacteria</taxon>
        <taxon>Sphingomonadales</taxon>
        <taxon>Erythrobacteraceae</taxon>
        <taxon>Croceicoccus</taxon>
    </lineage>
</organism>
<dbReference type="KEGG" id="cman:A9D14_09850"/>
<sequence length="88" mass="9867">MAAVRLILHGKVQGVFYRDWTVSTARDFGLTGWVRNLPDDTVEAWLEGDGTAIDRMIAAMQDGPPRARVDNVDREDVEAEGFGSFDRR</sequence>
<proteinExistence type="inferred from homology"/>
<dbReference type="GO" id="GO:0003998">
    <property type="term" value="F:acylphosphatase activity"/>
    <property type="evidence" value="ECO:0007669"/>
    <property type="project" value="UniProtKB-EC"/>
</dbReference>
<evidence type="ECO:0000313" key="8">
    <source>
        <dbReference type="Proteomes" id="UP000195807"/>
    </source>
</evidence>
<name>A0A1Z1FC66_9SPHN</name>
<keyword evidence="8" id="KW-1185">Reference proteome</keyword>
<evidence type="ECO:0000256" key="2">
    <source>
        <dbReference type="ARBA" id="ARBA00012150"/>
    </source>
</evidence>
<comment type="similarity">
    <text evidence="1 5">Belongs to the acylphosphatase family.</text>
</comment>
<dbReference type="Proteomes" id="UP000195807">
    <property type="component" value="Chromosome"/>
</dbReference>
<dbReference type="PROSITE" id="PS51160">
    <property type="entry name" value="ACYLPHOSPHATASE_3"/>
    <property type="match status" value="1"/>
</dbReference>
<evidence type="ECO:0000313" key="7">
    <source>
        <dbReference type="EMBL" id="ARU16428.1"/>
    </source>
</evidence>
<evidence type="ECO:0000256" key="1">
    <source>
        <dbReference type="ARBA" id="ARBA00005614"/>
    </source>
</evidence>
<dbReference type="Pfam" id="PF00708">
    <property type="entry name" value="Acylphosphatase"/>
    <property type="match status" value="1"/>
</dbReference>
<keyword evidence="4" id="KW-0378">Hydrolase</keyword>
<dbReference type="RefSeq" id="WP_066845799.1">
    <property type="nucleotide sequence ID" value="NZ_CP019602.1"/>
</dbReference>
<dbReference type="InterPro" id="IPR001792">
    <property type="entry name" value="Acylphosphatase-like_dom"/>
</dbReference>
<evidence type="ECO:0000256" key="5">
    <source>
        <dbReference type="RuleBase" id="RU004168"/>
    </source>
</evidence>
<feature type="domain" description="Acylphosphatase-like" evidence="6">
    <location>
        <begin position="3"/>
        <end position="88"/>
    </location>
</feature>
<dbReference type="AlphaFoldDB" id="A0A1Z1FC66"/>
<dbReference type="SUPFAM" id="SSF54975">
    <property type="entry name" value="Acylphosphatase/BLUF domain-like"/>
    <property type="match status" value="1"/>
</dbReference>
<evidence type="ECO:0000256" key="4">
    <source>
        <dbReference type="PROSITE-ProRule" id="PRU00520"/>
    </source>
</evidence>
<reference evidence="7 8" key="1">
    <citation type="submission" date="2017-01" db="EMBL/GenBank/DDBJ databases">
        <title>Complete genome sequence of esterase-producing bacterium Croceicoccus marinus E4A9.</title>
        <authorList>
            <person name="Wu Y.-H."/>
            <person name="Cheng H."/>
            <person name="Xu L."/>
            <person name="Huo Y.-Y."/>
            <person name="Wang C.-S."/>
            <person name="Xu X.-W."/>
        </authorList>
    </citation>
    <scope>NUCLEOTIDE SEQUENCE [LARGE SCALE GENOMIC DNA]</scope>
    <source>
        <strain evidence="7 8">E4A9</strain>
    </source>
</reference>
<dbReference type="EMBL" id="CP019602">
    <property type="protein sequence ID" value="ARU16428.1"/>
    <property type="molecule type" value="Genomic_DNA"/>
</dbReference>
<dbReference type="InterPro" id="IPR020456">
    <property type="entry name" value="Acylphosphatase"/>
</dbReference>
<protein>
    <recommendedName>
        <fullName evidence="2 4">acylphosphatase</fullName>
        <ecNumber evidence="2 4">3.6.1.7</ecNumber>
    </recommendedName>
</protein>
<evidence type="ECO:0000256" key="3">
    <source>
        <dbReference type="ARBA" id="ARBA00047645"/>
    </source>
</evidence>
<feature type="active site" evidence="4">
    <location>
        <position position="18"/>
    </location>
</feature>
<dbReference type="InterPro" id="IPR036046">
    <property type="entry name" value="Acylphosphatase-like_dom_sf"/>
</dbReference>
<dbReference type="OrthoDB" id="5295388at2"/>
<dbReference type="STRING" id="450378.GCA_001661675_01984"/>
<feature type="active site" evidence="4">
    <location>
        <position position="36"/>
    </location>
</feature>
<evidence type="ECO:0000259" key="6">
    <source>
        <dbReference type="PROSITE" id="PS51160"/>
    </source>
</evidence>